<proteinExistence type="predicted"/>
<dbReference type="Proteomes" id="UP001377168">
    <property type="component" value="Unassembled WGS sequence"/>
</dbReference>
<gene>
    <name evidence="1" type="ORF">WKI67_21615</name>
</gene>
<keyword evidence="2" id="KW-1185">Reference proteome</keyword>
<sequence>MGAPHRTELPLADRQPPVERADAARNRLRILRAASVIVAEKGPEALTMNAVAQASGIGVGTVYRRFGDVAQLLNALLDEREKQFQAAFLGGPPPLGPGAPPAERLHAFLHALADRVIEQREMLVAGETASPCGRYTSGPYTTMHTHVAMLVAELRPQADAALLAHLLLAPFTPSLLDHLSRGQGRTARQITDAVDELLATGGLLGD</sequence>
<evidence type="ECO:0000313" key="1">
    <source>
        <dbReference type="EMBL" id="MEJ8635965.1"/>
    </source>
</evidence>
<name>A0ACC6PXG2_9ACTN</name>
<protein>
    <submittedName>
        <fullName evidence="1">Helix-turn-helix domain-containing protein</fullName>
    </submittedName>
</protein>
<dbReference type="EMBL" id="JBBKAJ010000022">
    <property type="protein sequence ID" value="MEJ8635965.1"/>
    <property type="molecule type" value="Genomic_DNA"/>
</dbReference>
<organism evidence="1 2">
    <name type="scientific">Streptomyces achmelvichensis</name>
    <dbReference type="NCBI Taxonomy" id="3134111"/>
    <lineage>
        <taxon>Bacteria</taxon>
        <taxon>Bacillati</taxon>
        <taxon>Actinomycetota</taxon>
        <taxon>Actinomycetes</taxon>
        <taxon>Kitasatosporales</taxon>
        <taxon>Streptomycetaceae</taxon>
        <taxon>Streptomyces</taxon>
    </lineage>
</organism>
<comment type="caution">
    <text evidence="1">The sequence shown here is derived from an EMBL/GenBank/DDBJ whole genome shotgun (WGS) entry which is preliminary data.</text>
</comment>
<evidence type="ECO:0000313" key="2">
    <source>
        <dbReference type="Proteomes" id="UP001377168"/>
    </source>
</evidence>
<accession>A0ACC6PXG2</accession>
<reference evidence="1" key="1">
    <citation type="submission" date="2024-03" db="EMBL/GenBank/DDBJ databases">
        <title>Novel Streptomyces species of biotechnological and ecological value are a feature of Machair soil.</title>
        <authorList>
            <person name="Prole J.R."/>
            <person name="Goodfellow M."/>
            <person name="Allenby N."/>
            <person name="Ward A.C."/>
        </authorList>
    </citation>
    <scope>NUCLEOTIDE SEQUENCE</scope>
    <source>
        <strain evidence="1">MS2.AVA.5</strain>
    </source>
</reference>